<feature type="chain" id="PRO_5002847587" description="DUF7136 domain-containing protein" evidence="7">
    <location>
        <begin position="18"/>
        <end position="515"/>
    </location>
</feature>
<dbReference type="Pfam" id="PF23584">
    <property type="entry name" value="DUF7136"/>
    <property type="match status" value="1"/>
</dbReference>
<dbReference type="GO" id="GO:0005789">
    <property type="term" value="C:endoplasmic reticulum membrane"/>
    <property type="evidence" value="ECO:0007669"/>
    <property type="project" value="UniProtKB-SubCell"/>
</dbReference>
<sequence length="515" mass="55932">MSLTLLVALLLSGSGLGALTFPATVEVDLVFPRNDTYAPNPLLPIVFAIQHSQYAPYLNPSIQFSISSVTNVSDEIMSSFTDFPSLNSSSSDPNFSWAATSKLNGIDGQWWLTWSLFINNCSVDPEPISPYSTIQSQENRLTLTKSIIFTTRNGAQPPDLVAASANSACAGTNESFAFDMTGTMEVVNSDGRSSCAVLSPITPTVNPCGAAMNSAAASNVSASITSTACILQVPSVTCPATHQSSARKDVLVSGWWLACLLLAAFDPPSFRAATPETIQSRSQSREACPACRVGLRLPRFVNLGTNHESLLVTDTYLDLSVALKKQAPLAVLHCSWCGAHSHVATLRSLVEIKVNNVFHPILCSRTKKAMTTEMRSFYTPPTTAHASPHSPPIVDELISKYSSSMTHSASYRSTKSLGRSRNLVQRCIDHICLQYYRYEVTFGVYVMTPGEKCVANAFVLVFLSLLIWASLLYFPQLLFRKIGRMVWLLTGHSEYDQSYISPATASAIPTSFMAS</sequence>
<keyword evidence="2 6" id="KW-0812">Transmembrane</keyword>
<keyword evidence="10" id="KW-1185">Reference proteome</keyword>
<evidence type="ECO:0000256" key="3">
    <source>
        <dbReference type="ARBA" id="ARBA00022824"/>
    </source>
</evidence>
<feature type="transmembrane region" description="Helical" evidence="6">
    <location>
        <begin position="454"/>
        <end position="474"/>
    </location>
</feature>
<evidence type="ECO:0000259" key="8">
    <source>
        <dbReference type="Pfam" id="PF23584"/>
    </source>
</evidence>
<reference evidence="10" key="1">
    <citation type="journal article" date="2015" name="Genome Announc.">
        <title>Genome sequence of the AIDS-associated pathogen Penicillium marneffei (ATCC18224) and its near taxonomic relative Talaromyces stipitatus (ATCC10500).</title>
        <authorList>
            <person name="Nierman W.C."/>
            <person name="Fedorova-Abrams N.D."/>
            <person name="Andrianopoulos A."/>
        </authorList>
    </citation>
    <scope>NUCLEOTIDE SEQUENCE [LARGE SCALE GENOMIC DNA]</scope>
    <source>
        <strain evidence="10">ATCC 18224 / CBS 334.59 / QM 7333</strain>
    </source>
</reference>
<keyword evidence="4 6" id="KW-1133">Transmembrane helix</keyword>
<evidence type="ECO:0000256" key="6">
    <source>
        <dbReference type="SAM" id="Phobius"/>
    </source>
</evidence>
<dbReference type="EMBL" id="DS995899">
    <property type="protein sequence ID" value="EEA29071.1"/>
    <property type="molecule type" value="Genomic_DNA"/>
</dbReference>
<gene>
    <name evidence="9" type="ORF">PMAA_038540</name>
</gene>
<evidence type="ECO:0000313" key="10">
    <source>
        <dbReference type="Proteomes" id="UP000001294"/>
    </source>
</evidence>
<feature type="domain" description="DUF7136" evidence="8">
    <location>
        <begin position="20"/>
        <end position="238"/>
    </location>
</feature>
<dbReference type="Proteomes" id="UP000001294">
    <property type="component" value="Unassembled WGS sequence"/>
</dbReference>
<dbReference type="AlphaFoldDB" id="B6Q2X3"/>
<proteinExistence type="predicted"/>
<keyword evidence="7" id="KW-0732">Signal</keyword>
<keyword evidence="3" id="KW-0256">Endoplasmic reticulum</keyword>
<organism evidence="9 10">
    <name type="scientific">Talaromyces marneffei (strain ATCC 18224 / CBS 334.59 / QM 7333)</name>
    <name type="common">Penicillium marneffei</name>
    <dbReference type="NCBI Taxonomy" id="441960"/>
    <lineage>
        <taxon>Eukaryota</taxon>
        <taxon>Fungi</taxon>
        <taxon>Dikarya</taxon>
        <taxon>Ascomycota</taxon>
        <taxon>Pezizomycotina</taxon>
        <taxon>Eurotiomycetes</taxon>
        <taxon>Eurotiomycetidae</taxon>
        <taxon>Eurotiales</taxon>
        <taxon>Trichocomaceae</taxon>
        <taxon>Talaromyces</taxon>
        <taxon>Talaromyces sect. Talaromyces</taxon>
    </lineage>
</organism>
<dbReference type="InterPro" id="IPR024512">
    <property type="entry name" value="Ser_palmitoyltrfase_ssu-like"/>
</dbReference>
<dbReference type="STRING" id="441960.B6Q2X3"/>
<feature type="signal peptide" evidence="7">
    <location>
        <begin position="1"/>
        <end position="17"/>
    </location>
</feature>
<evidence type="ECO:0000256" key="2">
    <source>
        <dbReference type="ARBA" id="ARBA00022692"/>
    </source>
</evidence>
<dbReference type="InterPro" id="IPR055560">
    <property type="entry name" value="DUF7136"/>
</dbReference>
<name>B6Q2X3_TALMQ</name>
<evidence type="ECO:0000256" key="4">
    <source>
        <dbReference type="ARBA" id="ARBA00022989"/>
    </source>
</evidence>
<dbReference type="OrthoDB" id="202672at2759"/>
<protein>
    <recommendedName>
        <fullName evidence="8">DUF7136 domain-containing protein</fullName>
    </recommendedName>
</protein>
<evidence type="ECO:0000256" key="1">
    <source>
        <dbReference type="ARBA" id="ARBA00004477"/>
    </source>
</evidence>
<evidence type="ECO:0000256" key="5">
    <source>
        <dbReference type="ARBA" id="ARBA00023136"/>
    </source>
</evidence>
<dbReference type="HOGENOM" id="CLU_529032_0_0_1"/>
<accession>B6Q2X3</accession>
<keyword evidence="5 6" id="KW-0472">Membrane</keyword>
<comment type="subcellular location">
    <subcellularLocation>
        <location evidence="1">Endoplasmic reticulum membrane</location>
        <topology evidence="1">Multi-pass membrane protein</topology>
    </subcellularLocation>
</comment>
<dbReference type="Pfam" id="PF11779">
    <property type="entry name" value="SPT_ssu-like"/>
    <property type="match status" value="1"/>
</dbReference>
<evidence type="ECO:0000256" key="7">
    <source>
        <dbReference type="SAM" id="SignalP"/>
    </source>
</evidence>
<evidence type="ECO:0000313" key="9">
    <source>
        <dbReference type="EMBL" id="EEA29071.1"/>
    </source>
</evidence>
<dbReference type="VEuPathDB" id="FungiDB:PMAA_038540"/>